<protein>
    <submittedName>
        <fullName evidence="2">Uncharacterized protein</fullName>
    </submittedName>
</protein>
<organism evidence="2 3">
    <name type="scientific">Scophthalmus maximus</name>
    <name type="common">Turbot</name>
    <name type="synonym">Psetta maxima</name>
    <dbReference type="NCBI Taxonomy" id="52904"/>
    <lineage>
        <taxon>Eukaryota</taxon>
        <taxon>Metazoa</taxon>
        <taxon>Chordata</taxon>
        <taxon>Craniata</taxon>
        <taxon>Vertebrata</taxon>
        <taxon>Euteleostomi</taxon>
        <taxon>Actinopterygii</taxon>
        <taxon>Neopterygii</taxon>
        <taxon>Teleostei</taxon>
        <taxon>Neoteleostei</taxon>
        <taxon>Acanthomorphata</taxon>
        <taxon>Carangaria</taxon>
        <taxon>Pleuronectiformes</taxon>
        <taxon>Pleuronectoidei</taxon>
        <taxon>Scophthalmidae</taxon>
        <taxon>Scophthalmus</taxon>
    </lineage>
</organism>
<evidence type="ECO:0000313" key="3">
    <source>
        <dbReference type="Proteomes" id="UP000246464"/>
    </source>
</evidence>
<evidence type="ECO:0000313" key="2">
    <source>
        <dbReference type="EMBL" id="AWO99656.1"/>
    </source>
</evidence>
<dbReference type="Proteomes" id="UP000246464">
    <property type="component" value="Chromosome 4"/>
</dbReference>
<feature type="region of interest" description="Disordered" evidence="1">
    <location>
        <begin position="108"/>
        <end position="134"/>
    </location>
</feature>
<gene>
    <name evidence="2" type="ORF">SMAX5B_001424</name>
</gene>
<accession>A0A2U9B6T7</accession>
<name>A0A2U9B6T7_SCOMX</name>
<evidence type="ECO:0000256" key="1">
    <source>
        <dbReference type="SAM" id="MobiDB-lite"/>
    </source>
</evidence>
<dbReference type="EMBL" id="CP026246">
    <property type="protein sequence ID" value="AWO99656.1"/>
    <property type="molecule type" value="Genomic_DNA"/>
</dbReference>
<sequence>MDLGPGFIPVFRFEPMRLQTRGFKFADDDGTENIHHPGTKTVLMVSSRVQTSGLIVSSRHGVGGGVGGAESQQRASRANQLSGVITMLQCADRPADWDFICSATRGHDGSRRFEGGGQRKATDWKEKLTGGASI</sequence>
<keyword evidence="3" id="KW-1185">Reference proteome</keyword>
<proteinExistence type="predicted"/>
<dbReference type="AlphaFoldDB" id="A0A2U9B6T7"/>
<reference evidence="2 3" key="1">
    <citation type="submission" date="2017-12" db="EMBL/GenBank/DDBJ databases">
        <title>Integrating genomic resources of turbot (Scophthalmus maximus) in depth evaluation of genetic and physical mapping variation across individuals.</title>
        <authorList>
            <person name="Martinez P."/>
        </authorList>
    </citation>
    <scope>NUCLEOTIDE SEQUENCE [LARGE SCALE GENOMIC DNA]</scope>
</reference>